<evidence type="ECO:0000256" key="1">
    <source>
        <dbReference type="SAM" id="SignalP"/>
    </source>
</evidence>
<dbReference type="RefSeq" id="WP_379159023.1">
    <property type="nucleotide sequence ID" value="NZ_JBHSRJ010000009.1"/>
</dbReference>
<feature type="chain" id="PRO_5045181654" evidence="1">
    <location>
        <begin position="24"/>
        <end position="137"/>
    </location>
</feature>
<proteinExistence type="predicted"/>
<keyword evidence="3" id="KW-1185">Reference proteome</keyword>
<name>A0ABW1LQW6_9ACTN</name>
<protein>
    <submittedName>
        <fullName evidence="2">Uncharacterized protein</fullName>
    </submittedName>
</protein>
<accession>A0ABW1LQW6</accession>
<evidence type="ECO:0000313" key="2">
    <source>
        <dbReference type="EMBL" id="MFC6045572.1"/>
    </source>
</evidence>
<dbReference type="EMBL" id="JBHSRJ010000009">
    <property type="protein sequence ID" value="MFC6045572.1"/>
    <property type="molecule type" value="Genomic_DNA"/>
</dbReference>
<feature type="signal peptide" evidence="1">
    <location>
        <begin position="1"/>
        <end position="23"/>
    </location>
</feature>
<gene>
    <name evidence="2" type="ORF">ACFPYL_20975</name>
</gene>
<comment type="caution">
    <text evidence="2">The sequence shown here is derived from an EMBL/GenBank/DDBJ whole genome shotgun (WGS) entry which is preliminary data.</text>
</comment>
<organism evidence="2 3">
    <name type="scientific">Nocardioides hankookensis</name>
    <dbReference type="NCBI Taxonomy" id="443157"/>
    <lineage>
        <taxon>Bacteria</taxon>
        <taxon>Bacillati</taxon>
        <taxon>Actinomycetota</taxon>
        <taxon>Actinomycetes</taxon>
        <taxon>Propionibacteriales</taxon>
        <taxon>Nocardioidaceae</taxon>
        <taxon>Nocardioides</taxon>
    </lineage>
</organism>
<evidence type="ECO:0000313" key="3">
    <source>
        <dbReference type="Proteomes" id="UP001596135"/>
    </source>
</evidence>
<sequence>MSKQLLLALGAGGAVTAAVVASAATLGTVNSTDLGAGVNVVASCDDDDISVDYTTEYSSDTGSYTVASVTLSDVDVACAGQSIDVTLADDGNADLGTASGTMPASPATTVTLTVSATSPLTDVEAEDVENVAVVISG</sequence>
<reference evidence="3" key="1">
    <citation type="journal article" date="2019" name="Int. J. Syst. Evol. Microbiol.">
        <title>The Global Catalogue of Microorganisms (GCM) 10K type strain sequencing project: providing services to taxonomists for standard genome sequencing and annotation.</title>
        <authorList>
            <consortium name="The Broad Institute Genomics Platform"/>
            <consortium name="The Broad Institute Genome Sequencing Center for Infectious Disease"/>
            <person name="Wu L."/>
            <person name="Ma J."/>
        </authorList>
    </citation>
    <scope>NUCLEOTIDE SEQUENCE [LARGE SCALE GENOMIC DNA]</scope>
    <source>
        <strain evidence="3">CCUG 54522</strain>
    </source>
</reference>
<keyword evidence="1" id="KW-0732">Signal</keyword>
<dbReference type="Proteomes" id="UP001596135">
    <property type="component" value="Unassembled WGS sequence"/>
</dbReference>